<dbReference type="Proteomes" id="UP000030652">
    <property type="component" value="Unassembled WGS sequence"/>
</dbReference>
<dbReference type="eggNOG" id="COG0502">
    <property type="taxonomic scope" value="Bacteria"/>
</dbReference>
<keyword evidence="4 13" id="KW-0004">4Fe-4S</keyword>
<dbReference type="SFLD" id="SFLDG01060">
    <property type="entry name" value="BATS_domain_containing"/>
    <property type="match status" value="1"/>
</dbReference>
<dbReference type="PANTHER" id="PTHR22976:SF2">
    <property type="entry name" value="BIOTIN SYNTHASE, MITOCHONDRIAL"/>
    <property type="match status" value="1"/>
</dbReference>
<dbReference type="InterPro" id="IPR010722">
    <property type="entry name" value="BATS_dom"/>
</dbReference>
<comment type="caution">
    <text evidence="16">The sequence shown here is derived from an EMBL/GenBank/DDBJ whole genome shotgun (WGS) entry which is preliminary data.</text>
</comment>
<dbReference type="InterPro" id="IPR024177">
    <property type="entry name" value="Biotin_synthase"/>
</dbReference>
<dbReference type="Pfam" id="PF04055">
    <property type="entry name" value="Radical_SAM"/>
    <property type="match status" value="1"/>
</dbReference>
<feature type="binding site" evidence="13 14">
    <location>
        <position position="273"/>
    </location>
    <ligand>
        <name>[2Fe-2S] cluster</name>
        <dbReference type="ChEBI" id="CHEBI:190135"/>
    </ligand>
</feature>
<evidence type="ECO:0000256" key="14">
    <source>
        <dbReference type="PIRSR" id="PIRSR001619-1"/>
    </source>
</evidence>
<dbReference type="SMART" id="SM00729">
    <property type="entry name" value="Elp3"/>
    <property type="match status" value="1"/>
</dbReference>
<dbReference type="InterPro" id="IPR013785">
    <property type="entry name" value="Aldolase_TIM"/>
</dbReference>
<comment type="similarity">
    <text evidence="2 13">Belongs to the radical SAM superfamily. Biotin synthase family.</text>
</comment>
<organism evidence="16 17">
    <name type="scientific">Candidatus Scalindua brodae</name>
    <dbReference type="NCBI Taxonomy" id="237368"/>
    <lineage>
        <taxon>Bacteria</taxon>
        <taxon>Pseudomonadati</taxon>
        <taxon>Planctomycetota</taxon>
        <taxon>Candidatus Brocadiia</taxon>
        <taxon>Candidatus Brocadiales</taxon>
        <taxon>Candidatus Scalinduaceae</taxon>
        <taxon>Candidatus Scalindua</taxon>
    </lineage>
</organism>
<evidence type="ECO:0000256" key="6">
    <source>
        <dbReference type="ARBA" id="ARBA00022691"/>
    </source>
</evidence>
<keyword evidence="9 13" id="KW-0093">Biotin biosynthesis</keyword>
<feature type="domain" description="Radical SAM core" evidence="15">
    <location>
        <begin position="49"/>
        <end position="278"/>
    </location>
</feature>
<gene>
    <name evidence="13" type="primary">bioB</name>
    <name evidence="16" type="ORF">SCABRO_00252</name>
</gene>
<reference evidence="16 17" key="1">
    <citation type="submission" date="2014-10" db="EMBL/GenBank/DDBJ databases">
        <title>Draft genome of anammox bacterium scalindua brodae, obtained using differential coverage binning of sequence data from two enrichment reactors.</title>
        <authorList>
            <person name="Speth D.R."/>
            <person name="Russ L."/>
            <person name="Kartal B."/>
            <person name="Op den Camp H.J."/>
            <person name="Dutilh B.E."/>
            <person name="Jetten M.S."/>
        </authorList>
    </citation>
    <scope>NUCLEOTIDE SEQUENCE [LARGE SCALE GENOMIC DNA]</scope>
    <source>
        <strain evidence="16">RU1</strain>
    </source>
</reference>
<feature type="binding site" evidence="13 14">
    <location>
        <position position="70"/>
    </location>
    <ligand>
        <name>[4Fe-4S] cluster</name>
        <dbReference type="ChEBI" id="CHEBI:49883"/>
        <note>4Fe-4S-S-AdoMet</note>
    </ligand>
</feature>
<dbReference type="AlphaFoldDB" id="A0A0B0ELS7"/>
<evidence type="ECO:0000256" key="8">
    <source>
        <dbReference type="ARBA" id="ARBA00022723"/>
    </source>
</evidence>
<evidence type="ECO:0000256" key="12">
    <source>
        <dbReference type="ARBA" id="ARBA00051157"/>
    </source>
</evidence>
<comment type="function">
    <text evidence="13">Catalyzes the conversion of dethiobiotin (DTB) to biotin by the insertion of a sulfur atom into dethiobiotin via a radical-based mechanism.</text>
</comment>
<dbReference type="HAMAP" id="MF_01694">
    <property type="entry name" value="BioB"/>
    <property type="match status" value="1"/>
</dbReference>
<comment type="cofactor">
    <cofactor evidence="13 14">
        <name>[4Fe-4S] cluster</name>
        <dbReference type="ChEBI" id="CHEBI:49883"/>
    </cofactor>
    <text evidence="13 14">Binds 1 [4Fe-4S] cluster. The cluster is coordinated with 3 cysteines and an exchangeable S-adenosyl-L-methionine.</text>
</comment>
<dbReference type="GO" id="GO:0051539">
    <property type="term" value="F:4 iron, 4 sulfur cluster binding"/>
    <property type="evidence" value="ECO:0007669"/>
    <property type="project" value="UniProtKB-KW"/>
</dbReference>
<dbReference type="InterPro" id="IPR006638">
    <property type="entry name" value="Elp3/MiaA/NifB-like_rSAM"/>
</dbReference>
<protein>
    <recommendedName>
        <fullName evidence="3 13">Biotin synthase</fullName>
        <ecNumber evidence="3 13">2.8.1.6</ecNumber>
    </recommendedName>
</protein>
<keyword evidence="7 13" id="KW-0001">2Fe-2S</keyword>
<dbReference type="SMART" id="SM00876">
    <property type="entry name" value="BATS"/>
    <property type="match status" value="1"/>
</dbReference>
<accession>A0A0B0ELS7</accession>
<dbReference type="SFLD" id="SFLDG01278">
    <property type="entry name" value="biotin_synthase_like"/>
    <property type="match status" value="1"/>
</dbReference>
<dbReference type="SFLD" id="SFLDS00029">
    <property type="entry name" value="Radical_SAM"/>
    <property type="match status" value="1"/>
</dbReference>
<feature type="binding site" evidence="13 14">
    <location>
        <position position="66"/>
    </location>
    <ligand>
        <name>[4Fe-4S] cluster</name>
        <dbReference type="ChEBI" id="CHEBI:49883"/>
        <note>4Fe-4S-S-AdoMet</note>
    </ligand>
</feature>
<dbReference type="PANTHER" id="PTHR22976">
    <property type="entry name" value="BIOTIN SYNTHASE"/>
    <property type="match status" value="1"/>
</dbReference>
<dbReference type="PIRSF" id="PIRSF001619">
    <property type="entry name" value="Biotin_synth"/>
    <property type="match status" value="1"/>
</dbReference>
<feature type="binding site" evidence="13 14">
    <location>
        <position position="73"/>
    </location>
    <ligand>
        <name>[4Fe-4S] cluster</name>
        <dbReference type="ChEBI" id="CHEBI:49883"/>
        <note>4Fe-4S-S-AdoMet</note>
    </ligand>
</feature>
<evidence type="ECO:0000313" key="17">
    <source>
        <dbReference type="Proteomes" id="UP000030652"/>
    </source>
</evidence>
<evidence type="ECO:0000256" key="5">
    <source>
        <dbReference type="ARBA" id="ARBA00022679"/>
    </source>
</evidence>
<evidence type="ECO:0000256" key="10">
    <source>
        <dbReference type="ARBA" id="ARBA00023004"/>
    </source>
</evidence>
<proteinExistence type="inferred from homology"/>
<keyword evidence="8 13" id="KW-0479">Metal-binding</keyword>
<comment type="pathway">
    <text evidence="1 13">Cofactor biosynthesis; biotin biosynthesis; biotin from 7,8-diaminononanoate: step 2/2.</text>
</comment>
<name>A0A0B0ELS7_9BACT</name>
<dbReference type="SUPFAM" id="SSF102114">
    <property type="entry name" value="Radical SAM enzymes"/>
    <property type="match status" value="1"/>
</dbReference>
<dbReference type="PATRIC" id="fig|237368.3.peg.274"/>
<evidence type="ECO:0000313" key="16">
    <source>
        <dbReference type="EMBL" id="KHE94002.1"/>
    </source>
</evidence>
<sequence length="332" mass="37147">MNAKIEKIAKNVLQDNEISYDDARFLMGISGVEIYDILYWANRIRYNSFNNVVSLCSIISARQGSCSEDCRFCSQSSRYNTDISNFPLIEKEKIVEAVEKGKEYKSDCVGVVTSGYSLEGSDNFDKICEDAYELSKQDGPPVHTSIGTITSKMAEKLVSNGVEMINHNLETSEGYYPNICTTHTYKDRVETIETAKDAGLKICSGGIFGVGESVMDRLDLAFKLKELDVDAIPMNFLSPVKGTPLSTENSLEPMEILKIIAVYRFILPDKEIKVAGGREENLRDVQSWMFYAGANSTMIGDYLTTSGKRPEEDLQMIKDLGLKYKVGEMQKH</sequence>
<dbReference type="CDD" id="cd01335">
    <property type="entry name" value="Radical_SAM"/>
    <property type="match status" value="1"/>
</dbReference>
<comment type="cofactor">
    <cofactor evidence="14">
        <name>[2Fe-2S] cluster</name>
        <dbReference type="ChEBI" id="CHEBI:190135"/>
    </cofactor>
    <text evidence="14">Binds 1 [2Fe-2S] cluster. The cluster is coordinated with 3 cysteines and 1 arginine.</text>
</comment>
<evidence type="ECO:0000256" key="7">
    <source>
        <dbReference type="ARBA" id="ARBA00022714"/>
    </source>
</evidence>
<evidence type="ECO:0000256" key="1">
    <source>
        <dbReference type="ARBA" id="ARBA00004942"/>
    </source>
</evidence>
<dbReference type="InterPro" id="IPR007197">
    <property type="entry name" value="rSAM"/>
</dbReference>
<dbReference type="GO" id="GO:0009102">
    <property type="term" value="P:biotin biosynthetic process"/>
    <property type="evidence" value="ECO:0007669"/>
    <property type="project" value="UniProtKB-UniRule"/>
</dbReference>
<dbReference type="NCBIfam" id="TIGR00433">
    <property type="entry name" value="bioB"/>
    <property type="match status" value="1"/>
</dbReference>
<keyword evidence="10 13" id="KW-0408">Iron</keyword>
<dbReference type="GO" id="GO:0051537">
    <property type="term" value="F:2 iron, 2 sulfur cluster binding"/>
    <property type="evidence" value="ECO:0007669"/>
    <property type="project" value="UniProtKB-KW"/>
</dbReference>
<evidence type="ECO:0000256" key="11">
    <source>
        <dbReference type="ARBA" id="ARBA00023014"/>
    </source>
</evidence>
<dbReference type="PROSITE" id="PS51918">
    <property type="entry name" value="RADICAL_SAM"/>
    <property type="match status" value="1"/>
</dbReference>
<keyword evidence="5 13" id="KW-0808">Transferase</keyword>
<dbReference type="GO" id="GO:0004076">
    <property type="term" value="F:biotin synthase activity"/>
    <property type="evidence" value="ECO:0007669"/>
    <property type="project" value="UniProtKB-UniRule"/>
</dbReference>
<dbReference type="UniPathway" id="UPA00078">
    <property type="reaction ID" value="UER00162"/>
</dbReference>
<dbReference type="Gene3D" id="3.20.20.70">
    <property type="entry name" value="Aldolase class I"/>
    <property type="match status" value="1"/>
</dbReference>
<comment type="caution">
    <text evidence="13">Lacks conserved residue(s) required for the propagation of feature annotation.</text>
</comment>
<dbReference type="EC" id="2.8.1.6" evidence="3 13"/>
<feature type="binding site" evidence="13 14">
    <location>
        <position position="203"/>
    </location>
    <ligand>
        <name>[2Fe-2S] cluster</name>
        <dbReference type="ChEBI" id="CHEBI:190135"/>
    </ligand>
</feature>
<evidence type="ECO:0000256" key="9">
    <source>
        <dbReference type="ARBA" id="ARBA00022756"/>
    </source>
</evidence>
<comment type="subunit">
    <text evidence="13">Homodimer.</text>
</comment>
<evidence type="ECO:0000259" key="15">
    <source>
        <dbReference type="PROSITE" id="PS51918"/>
    </source>
</evidence>
<comment type="cofactor">
    <cofactor evidence="13">
        <name>[2Fe-2S] cluster</name>
        <dbReference type="ChEBI" id="CHEBI:190135"/>
    </cofactor>
    <text evidence="13">Binds 1 [2Fe-2S] cluster. The cluster is coordinated with 3 cysteines and 1 arginine.</text>
</comment>
<dbReference type="GO" id="GO:0005506">
    <property type="term" value="F:iron ion binding"/>
    <property type="evidence" value="ECO:0007669"/>
    <property type="project" value="UniProtKB-UniRule"/>
</dbReference>
<comment type="catalytic activity">
    <reaction evidence="12 13">
        <text>(4R,5S)-dethiobiotin + (sulfur carrier)-SH + 2 reduced [2Fe-2S]-[ferredoxin] + 2 S-adenosyl-L-methionine = (sulfur carrier)-H + biotin + 2 5'-deoxyadenosine + 2 L-methionine + 2 oxidized [2Fe-2S]-[ferredoxin]</text>
        <dbReference type="Rhea" id="RHEA:22060"/>
        <dbReference type="Rhea" id="RHEA-COMP:10000"/>
        <dbReference type="Rhea" id="RHEA-COMP:10001"/>
        <dbReference type="Rhea" id="RHEA-COMP:14737"/>
        <dbReference type="Rhea" id="RHEA-COMP:14739"/>
        <dbReference type="ChEBI" id="CHEBI:17319"/>
        <dbReference type="ChEBI" id="CHEBI:29917"/>
        <dbReference type="ChEBI" id="CHEBI:33737"/>
        <dbReference type="ChEBI" id="CHEBI:33738"/>
        <dbReference type="ChEBI" id="CHEBI:57586"/>
        <dbReference type="ChEBI" id="CHEBI:57844"/>
        <dbReference type="ChEBI" id="CHEBI:59789"/>
        <dbReference type="ChEBI" id="CHEBI:64428"/>
        <dbReference type="ChEBI" id="CHEBI:149473"/>
        <dbReference type="EC" id="2.8.1.6"/>
    </reaction>
</comment>
<evidence type="ECO:0000256" key="4">
    <source>
        <dbReference type="ARBA" id="ARBA00022485"/>
    </source>
</evidence>
<dbReference type="Pfam" id="PF06968">
    <property type="entry name" value="BATS"/>
    <property type="match status" value="1"/>
</dbReference>
<dbReference type="EMBL" id="JRYO01000022">
    <property type="protein sequence ID" value="KHE94002.1"/>
    <property type="molecule type" value="Genomic_DNA"/>
</dbReference>
<evidence type="ECO:0000256" key="3">
    <source>
        <dbReference type="ARBA" id="ARBA00012236"/>
    </source>
</evidence>
<evidence type="ECO:0000256" key="13">
    <source>
        <dbReference type="HAMAP-Rule" id="MF_01694"/>
    </source>
</evidence>
<dbReference type="InterPro" id="IPR002684">
    <property type="entry name" value="Biotin_synth/BioAB"/>
</dbReference>
<keyword evidence="11 13" id="KW-0411">Iron-sulfur</keyword>
<keyword evidence="6 13" id="KW-0949">S-adenosyl-L-methionine</keyword>
<evidence type="ECO:0000256" key="2">
    <source>
        <dbReference type="ARBA" id="ARBA00010765"/>
    </source>
</evidence>
<dbReference type="InterPro" id="IPR058240">
    <property type="entry name" value="rSAM_sf"/>
</dbReference>